<dbReference type="eggNOG" id="ENOG502ZYAH">
    <property type="taxonomic scope" value="Bacteria"/>
</dbReference>
<reference evidence="1" key="1">
    <citation type="journal article" date="2014" name="Genome Announc.">
        <title>Draft Genome Sequences of Marine Flavobacterium Nonlabens Strains NR17, NR24, NR27, NR32, NR33, and Ara13.</title>
        <authorList>
            <person name="Nakanishi M."/>
            <person name="Meirelles P."/>
            <person name="Suzuki R."/>
            <person name="Takatani N."/>
            <person name="Mino S."/>
            <person name="Suda W."/>
            <person name="Oshima K."/>
            <person name="Hattori M."/>
            <person name="Ohkuma M."/>
            <person name="Hosokawa M."/>
            <person name="Miyashita K."/>
            <person name="Thompson F.L."/>
            <person name="Niwa A."/>
            <person name="Sawabe T."/>
            <person name="Sawabe T."/>
        </authorList>
    </citation>
    <scope>NUCLEOTIDE SEQUENCE [LARGE SCALE GENOMIC DNA]</scope>
    <source>
        <strain evidence="1">JCM 19294</strain>
    </source>
</reference>
<dbReference type="Proteomes" id="UP000029221">
    <property type="component" value="Unassembled WGS sequence"/>
</dbReference>
<protein>
    <submittedName>
        <fullName evidence="1">Uncharacterized protein</fullName>
    </submittedName>
</protein>
<dbReference type="EMBL" id="BBML01000010">
    <property type="protein sequence ID" value="GAK98227.1"/>
    <property type="molecule type" value="Genomic_DNA"/>
</dbReference>
<proteinExistence type="predicted"/>
<sequence length="174" mass="20113">MALGLMSLNYASAFEINKSDSHDFENNNRRIRNSQAVIFNHRGVDYAISPTGRLSFDAGIRSSDRRIRGRRVATRNNFIRYNRYGEVTKIGNTRIFYDSRGRVRKVGNIRVDYTRGWLSRVGGLDVRYNRRGKLIAARGYVNPYRNSGTNQDFGHFPDDDDAFDNGVFFERKSQ</sequence>
<dbReference type="STRING" id="319236.BST91_06720"/>
<evidence type="ECO:0000313" key="1">
    <source>
        <dbReference type="EMBL" id="GAK98227.1"/>
    </source>
</evidence>
<accession>A0A090Q7N7</accession>
<organism evidence="1 2">
    <name type="scientific">Nonlabens tegetincola</name>
    <dbReference type="NCBI Taxonomy" id="323273"/>
    <lineage>
        <taxon>Bacteria</taxon>
        <taxon>Pseudomonadati</taxon>
        <taxon>Bacteroidota</taxon>
        <taxon>Flavobacteriia</taxon>
        <taxon>Flavobacteriales</taxon>
        <taxon>Flavobacteriaceae</taxon>
        <taxon>Nonlabens</taxon>
    </lineage>
</organism>
<keyword evidence="2" id="KW-1185">Reference proteome</keyword>
<dbReference type="AlphaFoldDB" id="A0A090Q7N7"/>
<gene>
    <name evidence="1" type="ORF">JCM19294_861</name>
</gene>
<comment type="caution">
    <text evidence="1">The sequence shown here is derived from an EMBL/GenBank/DDBJ whole genome shotgun (WGS) entry which is preliminary data.</text>
</comment>
<name>A0A090Q7N7_9FLAO</name>
<evidence type="ECO:0000313" key="2">
    <source>
        <dbReference type="Proteomes" id="UP000029221"/>
    </source>
</evidence>